<feature type="signal peptide" evidence="1">
    <location>
        <begin position="1"/>
        <end position="20"/>
    </location>
</feature>
<protein>
    <recommendedName>
        <fullName evidence="4">Phosphonate ABC transporter substrate-binding protein</fullName>
    </recommendedName>
</protein>
<reference evidence="2 3" key="1">
    <citation type="submission" date="2019-10" db="EMBL/GenBank/DDBJ databases">
        <authorList>
            <person name="Blom J."/>
        </authorList>
    </citation>
    <scope>NUCLEOTIDE SEQUENCE [LARGE SCALE GENOMIC DNA]</scope>
    <source>
        <strain evidence="2 3">ES3154-GLU</strain>
    </source>
</reference>
<gene>
    <name evidence="2" type="ORF">OMES3154_01208</name>
</gene>
<keyword evidence="3" id="KW-1185">Reference proteome</keyword>
<dbReference type="PROSITE" id="PS51257">
    <property type="entry name" value="PROKAR_LIPOPROTEIN"/>
    <property type="match status" value="1"/>
</dbReference>
<evidence type="ECO:0000256" key="1">
    <source>
        <dbReference type="SAM" id="SignalP"/>
    </source>
</evidence>
<dbReference type="PANTHER" id="PTHR35841:SF1">
    <property type="entry name" value="PHOSPHONATES-BINDING PERIPLASMIC PROTEIN"/>
    <property type="match status" value="1"/>
</dbReference>
<evidence type="ECO:0000313" key="3">
    <source>
        <dbReference type="Proteomes" id="UP000419017"/>
    </source>
</evidence>
<proteinExistence type="predicted"/>
<keyword evidence="1" id="KW-0732">Signal</keyword>
<organism evidence="2 3">
    <name type="scientific">Oceanivirga miroungae</name>
    <dbReference type="NCBI Taxonomy" id="1130046"/>
    <lineage>
        <taxon>Bacteria</taxon>
        <taxon>Fusobacteriati</taxon>
        <taxon>Fusobacteriota</taxon>
        <taxon>Fusobacteriia</taxon>
        <taxon>Fusobacteriales</taxon>
        <taxon>Leptotrichiaceae</taxon>
        <taxon>Oceanivirga</taxon>
    </lineage>
</organism>
<dbReference type="RefSeq" id="WP_156683878.1">
    <property type="nucleotide sequence ID" value="NZ_CABWIB010000001.1"/>
</dbReference>
<accession>A0A6I8MCF7</accession>
<feature type="chain" id="PRO_5026340453" description="Phosphonate ABC transporter substrate-binding protein" evidence="1">
    <location>
        <begin position="21"/>
        <end position="347"/>
    </location>
</feature>
<dbReference type="EMBL" id="CABWIB010000001">
    <property type="protein sequence ID" value="VWL85923.1"/>
    <property type="molecule type" value="Genomic_DNA"/>
</dbReference>
<sequence length="347" mass="38041">MKKKMLLTGFLASIMLVSCGSGNETVATNDKNVDTIKIQFVPSRDPGEIITATKPLEGLLKQELSKKGFEVDKIEVSVGTTYEAVGEALSAGSVDLGLIPGGTLVTYKDGAEVLLTATRNGVSVESEKAIDWNKNKPTTDVEEQVTFYRGLILAGPSKKGRELAKKVNAGEKLTWEDLNSAKWGVRGVTSSSGYIYPYIWLQDNYGKNITNLDSVVEQANYGAAFAALASDTVDVITIYADARKDYGKLWTSQFGRKEDIFSETNVIGVTDRIYNDTVSVSTNSETINSHKGLKEALADSFIEMAKTDEGKKVIKIYSHKGYKKAKMSDYDKEEQAQNVLKELKPRN</sequence>
<dbReference type="PANTHER" id="PTHR35841">
    <property type="entry name" value="PHOSPHONATES-BINDING PERIPLASMIC PROTEIN"/>
    <property type="match status" value="1"/>
</dbReference>
<dbReference type="Pfam" id="PF12974">
    <property type="entry name" value="Phosphonate-bd"/>
    <property type="match status" value="1"/>
</dbReference>
<dbReference type="SUPFAM" id="SSF53850">
    <property type="entry name" value="Periplasmic binding protein-like II"/>
    <property type="match status" value="1"/>
</dbReference>
<evidence type="ECO:0008006" key="4">
    <source>
        <dbReference type="Google" id="ProtNLM"/>
    </source>
</evidence>
<dbReference type="Gene3D" id="3.40.190.10">
    <property type="entry name" value="Periplasmic binding protein-like II"/>
    <property type="match status" value="2"/>
</dbReference>
<dbReference type="Proteomes" id="UP000419017">
    <property type="component" value="Unassembled WGS sequence"/>
</dbReference>
<name>A0A6I8MCF7_9FUSO</name>
<evidence type="ECO:0000313" key="2">
    <source>
        <dbReference type="EMBL" id="VWL85923.1"/>
    </source>
</evidence>
<dbReference type="AlphaFoldDB" id="A0A6I8MCF7"/>